<keyword evidence="9 12" id="KW-0030">Aminoacyl-tRNA synthetase</keyword>
<dbReference type="InterPro" id="IPR002300">
    <property type="entry name" value="aa-tRNA-synth_Ia"/>
</dbReference>
<evidence type="ECO:0000256" key="5">
    <source>
        <dbReference type="ARBA" id="ARBA00022598"/>
    </source>
</evidence>
<dbReference type="PANTHER" id="PTHR11946:SF93">
    <property type="entry name" value="VALINE--TRNA LIGASE, CHLOROPLASTIC_MITOCHONDRIAL 2"/>
    <property type="match status" value="1"/>
</dbReference>
<evidence type="ECO:0000256" key="3">
    <source>
        <dbReference type="ARBA" id="ARBA00013169"/>
    </source>
</evidence>
<dbReference type="CDD" id="cd00817">
    <property type="entry name" value="ValRS_core"/>
    <property type="match status" value="1"/>
</dbReference>
<evidence type="ECO:0000313" key="16">
    <source>
        <dbReference type="Proteomes" id="UP000316495"/>
    </source>
</evidence>
<name>A0A554LNH5_9BACT</name>
<dbReference type="Proteomes" id="UP000316495">
    <property type="component" value="Unassembled WGS sequence"/>
</dbReference>
<comment type="caution">
    <text evidence="15">The sequence shown here is derived from an EMBL/GenBank/DDBJ whole genome shotgun (WGS) entry which is preliminary data.</text>
</comment>
<dbReference type="GO" id="GO:0006438">
    <property type="term" value="P:valyl-tRNA aminoacylation"/>
    <property type="evidence" value="ECO:0007669"/>
    <property type="project" value="UniProtKB-UniRule"/>
</dbReference>
<evidence type="ECO:0000256" key="11">
    <source>
        <dbReference type="NCBIfam" id="TIGR00422"/>
    </source>
</evidence>
<comment type="catalytic activity">
    <reaction evidence="10">
        <text>tRNA(Val) + L-valine + ATP = L-valyl-tRNA(Val) + AMP + diphosphate</text>
        <dbReference type="Rhea" id="RHEA:10704"/>
        <dbReference type="Rhea" id="RHEA-COMP:9672"/>
        <dbReference type="Rhea" id="RHEA-COMP:9708"/>
        <dbReference type="ChEBI" id="CHEBI:30616"/>
        <dbReference type="ChEBI" id="CHEBI:33019"/>
        <dbReference type="ChEBI" id="CHEBI:57762"/>
        <dbReference type="ChEBI" id="CHEBI:78442"/>
        <dbReference type="ChEBI" id="CHEBI:78537"/>
        <dbReference type="ChEBI" id="CHEBI:456215"/>
        <dbReference type="EC" id="6.1.1.9"/>
    </reaction>
</comment>
<dbReference type="FunFam" id="3.40.50.620:FF:000032">
    <property type="entry name" value="Valine--tRNA ligase"/>
    <property type="match status" value="1"/>
</dbReference>
<comment type="subunit">
    <text evidence="2">Monomer.</text>
</comment>
<feature type="domain" description="Methionyl/Valyl/Leucyl/Isoleucyl-tRNA synthetase anticodon-binding" evidence="14">
    <location>
        <begin position="621"/>
        <end position="731"/>
    </location>
</feature>
<dbReference type="AlphaFoldDB" id="A0A554LNH5"/>
<proteinExistence type="inferred from homology"/>
<dbReference type="GO" id="GO:0002161">
    <property type="term" value="F:aminoacyl-tRNA deacylase activity"/>
    <property type="evidence" value="ECO:0007669"/>
    <property type="project" value="InterPro"/>
</dbReference>
<evidence type="ECO:0000259" key="13">
    <source>
        <dbReference type="Pfam" id="PF00133"/>
    </source>
</evidence>
<evidence type="ECO:0000259" key="14">
    <source>
        <dbReference type="Pfam" id="PF08264"/>
    </source>
</evidence>
<dbReference type="EMBL" id="VMGN01000013">
    <property type="protein sequence ID" value="TSC94435.1"/>
    <property type="molecule type" value="Genomic_DNA"/>
</dbReference>
<dbReference type="InterPro" id="IPR033705">
    <property type="entry name" value="Anticodon_Ia_Val"/>
</dbReference>
<dbReference type="Pfam" id="PF00133">
    <property type="entry name" value="tRNA-synt_1"/>
    <property type="match status" value="1"/>
</dbReference>
<dbReference type="InterPro" id="IPR001412">
    <property type="entry name" value="aa-tRNA-synth_I_CS"/>
</dbReference>
<evidence type="ECO:0000313" key="15">
    <source>
        <dbReference type="EMBL" id="TSC94435.1"/>
    </source>
</evidence>
<dbReference type="SUPFAM" id="SSF52374">
    <property type="entry name" value="Nucleotidylyl transferase"/>
    <property type="match status" value="1"/>
</dbReference>
<dbReference type="InterPro" id="IPR009080">
    <property type="entry name" value="tRNAsynth_Ia_anticodon-bd"/>
</dbReference>
<evidence type="ECO:0000256" key="4">
    <source>
        <dbReference type="ARBA" id="ARBA00022490"/>
    </source>
</evidence>
<keyword evidence="4" id="KW-0963">Cytoplasm</keyword>
<organism evidence="15 16">
    <name type="scientific">Candidatus Berkelbacteria bacterium Athens1014_28</name>
    <dbReference type="NCBI Taxonomy" id="2017145"/>
    <lineage>
        <taxon>Bacteria</taxon>
        <taxon>Candidatus Berkelbacteria</taxon>
    </lineage>
</organism>
<dbReference type="NCBIfam" id="NF004349">
    <property type="entry name" value="PRK05729.1"/>
    <property type="match status" value="1"/>
</dbReference>
<dbReference type="EC" id="6.1.1.9" evidence="3 11"/>
<evidence type="ECO:0000256" key="1">
    <source>
        <dbReference type="ARBA" id="ARBA00004496"/>
    </source>
</evidence>
<dbReference type="PANTHER" id="PTHR11946">
    <property type="entry name" value="VALYL-TRNA SYNTHETASES"/>
    <property type="match status" value="1"/>
</dbReference>
<evidence type="ECO:0000256" key="9">
    <source>
        <dbReference type="ARBA" id="ARBA00023146"/>
    </source>
</evidence>
<comment type="similarity">
    <text evidence="12">Belongs to the class-I aminoacyl-tRNA synthetase family.</text>
</comment>
<accession>A0A554LNH5</accession>
<keyword evidence="6 12" id="KW-0547">Nucleotide-binding</keyword>
<dbReference type="Gene3D" id="3.40.50.620">
    <property type="entry name" value="HUPs"/>
    <property type="match status" value="2"/>
</dbReference>
<dbReference type="PRINTS" id="PR00986">
    <property type="entry name" value="TRNASYNTHVAL"/>
</dbReference>
<dbReference type="NCBIfam" id="TIGR00422">
    <property type="entry name" value="valS"/>
    <property type="match status" value="1"/>
</dbReference>
<evidence type="ECO:0000256" key="10">
    <source>
        <dbReference type="ARBA" id="ARBA00047552"/>
    </source>
</evidence>
<dbReference type="Pfam" id="PF08264">
    <property type="entry name" value="Anticodon_1"/>
    <property type="match status" value="1"/>
</dbReference>
<dbReference type="PROSITE" id="PS00178">
    <property type="entry name" value="AA_TRNA_LIGASE_I"/>
    <property type="match status" value="1"/>
</dbReference>
<dbReference type="InterPro" id="IPR013155">
    <property type="entry name" value="M/V/L/I-tRNA-synth_anticd-bd"/>
</dbReference>
<dbReference type="GO" id="GO:0005524">
    <property type="term" value="F:ATP binding"/>
    <property type="evidence" value="ECO:0007669"/>
    <property type="project" value="UniProtKB-KW"/>
</dbReference>
<gene>
    <name evidence="15" type="ORF">Athens101428_292</name>
</gene>
<dbReference type="SUPFAM" id="SSF50677">
    <property type="entry name" value="ValRS/IleRS/LeuRS editing domain"/>
    <property type="match status" value="1"/>
</dbReference>
<reference evidence="15 16" key="1">
    <citation type="submission" date="2017-07" db="EMBL/GenBank/DDBJ databases">
        <title>Mechanisms for carbon and nitrogen cycling indicate functional differentiation within the Candidate Phyla Radiation.</title>
        <authorList>
            <person name="Danczak R.E."/>
            <person name="Johnston M.D."/>
            <person name="Kenah C."/>
            <person name="Slattery M."/>
            <person name="Wrighton K.C."/>
            <person name="Wilkins M.J."/>
        </authorList>
    </citation>
    <scope>NUCLEOTIDE SEQUENCE [LARGE SCALE GENOMIC DNA]</scope>
    <source>
        <strain evidence="15">Athens1014_28</strain>
    </source>
</reference>
<dbReference type="Gene3D" id="1.10.730.10">
    <property type="entry name" value="Isoleucyl-tRNA Synthetase, Domain 1"/>
    <property type="match status" value="1"/>
</dbReference>
<dbReference type="GO" id="GO:0004832">
    <property type="term" value="F:valine-tRNA ligase activity"/>
    <property type="evidence" value="ECO:0007669"/>
    <property type="project" value="UniProtKB-UniRule"/>
</dbReference>
<sequence>MAKIFSKNWQHGENEGEIYKNWESKGFFKPFDFAQGRPFVISMPPPNITGKLHIGHALTITIEDIMTRYHRMLGEPTLWLPGTDHAGIATQAVVDKNLRKKGINKNEIGREKFVEEVWKWKEEYGGEIVKQLRAVGASCDWSRERFTLDEDLSKAVNEAFVRLYKKGLIYRGEYIVNWCPKCGTAISDDEVEHEPQKSKLYYFKYDKNFPITIATTRPETKLGDTAVAVNPSDERYKKYVGQIVDINLDGVKRKIKIIADRAIDKDFGTGALGVTPAHSMADWKMAEENNLEKVKVIDEHGRMIGDVGDYLGLKVLEAREKLVEYLKSKKLLEKEEEIENNLSVCYRCGGAIEPLPSLQWFVKMEPLAEKARNAVESGEIKIIPKRFEKVYFHWLDNIRDWCISRQLWWGHRIPVWYASEKLKVKSEKLNEKEIYIGDNPPADWIQDEDVLDTWFSSALWPFSTLDWPDESSSDFQNFYPTTVMETAYDILFFWVARMIMMGLELTGKIPFETVYFHGLVRDEQNRKMSKSFGNALDPLVLIEKYGADALRMALVIGTTPGQDMAIGESKIKGMRNFSNKIWNASRFVALRVSDGNLQSGEVGGDRIDNLDIDEKLLTSADKKILESQKSIKSKVKSHIEKFQFSLAAEESHNFFWHDFCDTYIESAKNQLVQLDKLDQLENSKKILLKVLSESLVLLHPFMPFVTEAVWQELREICPDLSESIMTAEWPE</sequence>
<evidence type="ECO:0000256" key="7">
    <source>
        <dbReference type="ARBA" id="ARBA00022840"/>
    </source>
</evidence>
<evidence type="ECO:0000256" key="2">
    <source>
        <dbReference type="ARBA" id="ARBA00011245"/>
    </source>
</evidence>
<evidence type="ECO:0000256" key="6">
    <source>
        <dbReference type="ARBA" id="ARBA00022741"/>
    </source>
</evidence>
<protein>
    <recommendedName>
        <fullName evidence="3 11">Valine--tRNA ligase</fullName>
        <ecNumber evidence="3 11">6.1.1.9</ecNumber>
    </recommendedName>
</protein>
<dbReference type="CDD" id="cd07962">
    <property type="entry name" value="Anticodon_Ia_Val"/>
    <property type="match status" value="1"/>
</dbReference>
<dbReference type="InterPro" id="IPR002303">
    <property type="entry name" value="Valyl-tRNA_ligase"/>
</dbReference>
<keyword evidence="7 12" id="KW-0067">ATP-binding</keyword>
<dbReference type="GO" id="GO:0005829">
    <property type="term" value="C:cytosol"/>
    <property type="evidence" value="ECO:0007669"/>
    <property type="project" value="TreeGrafter"/>
</dbReference>
<feature type="domain" description="Aminoacyl-tRNA synthetase class Ia" evidence="13">
    <location>
        <begin position="18"/>
        <end position="566"/>
    </location>
</feature>
<evidence type="ECO:0000256" key="12">
    <source>
        <dbReference type="RuleBase" id="RU363035"/>
    </source>
</evidence>
<keyword evidence="8 12" id="KW-0648">Protein biosynthesis</keyword>
<dbReference type="SUPFAM" id="SSF47323">
    <property type="entry name" value="Anticodon-binding domain of a subclass of class I aminoacyl-tRNA synthetases"/>
    <property type="match status" value="1"/>
</dbReference>
<dbReference type="InterPro" id="IPR014729">
    <property type="entry name" value="Rossmann-like_a/b/a_fold"/>
</dbReference>
<dbReference type="InterPro" id="IPR009008">
    <property type="entry name" value="Val/Leu/Ile-tRNA-synth_edit"/>
</dbReference>
<evidence type="ECO:0000256" key="8">
    <source>
        <dbReference type="ARBA" id="ARBA00022917"/>
    </source>
</evidence>
<keyword evidence="5 12" id="KW-0436">Ligase</keyword>
<comment type="subcellular location">
    <subcellularLocation>
        <location evidence="1">Cytoplasm</location>
    </subcellularLocation>
</comment>